<organism evidence="1 2">
    <name type="scientific">Forsythia ovata</name>
    <dbReference type="NCBI Taxonomy" id="205694"/>
    <lineage>
        <taxon>Eukaryota</taxon>
        <taxon>Viridiplantae</taxon>
        <taxon>Streptophyta</taxon>
        <taxon>Embryophyta</taxon>
        <taxon>Tracheophyta</taxon>
        <taxon>Spermatophyta</taxon>
        <taxon>Magnoliopsida</taxon>
        <taxon>eudicotyledons</taxon>
        <taxon>Gunneridae</taxon>
        <taxon>Pentapetalae</taxon>
        <taxon>asterids</taxon>
        <taxon>lamiids</taxon>
        <taxon>Lamiales</taxon>
        <taxon>Oleaceae</taxon>
        <taxon>Forsythieae</taxon>
        <taxon>Forsythia</taxon>
    </lineage>
</organism>
<dbReference type="InterPro" id="IPR017969">
    <property type="entry name" value="Heavy-metal-associated_CS"/>
</dbReference>
<keyword evidence="2" id="KW-1185">Reference proteome</keyword>
<dbReference type="PROSITE" id="PS01047">
    <property type="entry name" value="HMA_1"/>
    <property type="match status" value="1"/>
</dbReference>
<dbReference type="SUPFAM" id="SSF55008">
    <property type="entry name" value="HMA, heavy metal-associated domain"/>
    <property type="match status" value="1"/>
</dbReference>
<reference evidence="2" key="1">
    <citation type="submission" date="2024-07" db="EMBL/GenBank/DDBJ databases">
        <title>Two chromosome-level genome assemblies of Korean endemic species Abeliophyllum distichum and Forsythia ovata (Oleaceae).</title>
        <authorList>
            <person name="Jang H."/>
        </authorList>
    </citation>
    <scope>NUCLEOTIDE SEQUENCE [LARGE SCALE GENOMIC DNA]</scope>
</reference>
<dbReference type="Proteomes" id="UP001604277">
    <property type="component" value="Unassembled WGS sequence"/>
</dbReference>
<dbReference type="InterPro" id="IPR036163">
    <property type="entry name" value="HMA_dom_sf"/>
</dbReference>
<proteinExistence type="predicted"/>
<dbReference type="AlphaFoldDB" id="A0ABD1TA42"/>
<comment type="caution">
    <text evidence="1">The sequence shown here is derived from an EMBL/GenBank/DDBJ whole genome shotgun (WGS) entry which is preliminary data.</text>
</comment>
<accession>A0ABD1TA42</accession>
<dbReference type="Gene3D" id="3.30.70.100">
    <property type="match status" value="2"/>
</dbReference>
<dbReference type="EMBL" id="JBFOLJ010000009">
    <property type="protein sequence ID" value="KAL2509611.1"/>
    <property type="molecule type" value="Genomic_DNA"/>
</dbReference>
<evidence type="ECO:0000313" key="2">
    <source>
        <dbReference type="Proteomes" id="UP001604277"/>
    </source>
</evidence>
<dbReference type="PANTHER" id="PTHR47294">
    <property type="entry name" value="OS08G0431150 PROTEIN"/>
    <property type="match status" value="1"/>
</dbReference>
<protein>
    <submittedName>
        <fullName evidence="1">Heavy metal-associated isoprenylated plant protein 5</fullName>
    </submittedName>
</protein>
<evidence type="ECO:0000313" key="1">
    <source>
        <dbReference type="EMBL" id="KAL2509611.1"/>
    </source>
</evidence>
<sequence length="180" mass="20350">MDSYARGMSSTSKGSRLKGTTLATIESLAVPIEQELVFLADFRCSGCQQRVTEIVSKINEEIQSVVVSVFEKKVTLVCTYPATADKLAVQQASASMHTAQVYCMAMRINLDCNACCRKMRRILLKMKEIETHLIEKQCNRVRVCGRFVPADVAIKIRKKMNRRVEILEIQEFSDVNTHVE</sequence>
<dbReference type="PANTHER" id="PTHR47294:SF4">
    <property type="entry name" value="HEAVY METAL-ASSOCIATED ISOPRENYLATED PLANT PROTEIN 26-LIKE ISOFORM X1"/>
    <property type="match status" value="1"/>
</dbReference>
<gene>
    <name evidence="1" type="ORF">Fot_33258</name>
</gene>
<name>A0ABD1TA42_9LAMI</name>